<keyword evidence="1 4" id="KW-0489">Methyltransferase</keyword>
<feature type="binding site" evidence="4">
    <location>
        <position position="74"/>
    </location>
    <ligand>
        <name>S-adenosyl-L-methionine</name>
        <dbReference type="ChEBI" id="CHEBI:59789"/>
    </ligand>
</feature>
<name>A0A7S8CBL8_9BACI</name>
<feature type="domain" description="Methyltransferase" evidence="5">
    <location>
        <begin position="49"/>
        <end position="137"/>
    </location>
</feature>
<dbReference type="AlphaFoldDB" id="A0A7S8CBL8"/>
<dbReference type="InterPro" id="IPR029063">
    <property type="entry name" value="SAM-dependent_MTases_sf"/>
</dbReference>
<dbReference type="GO" id="GO:0008757">
    <property type="term" value="F:S-adenosylmethionine-dependent methyltransferase activity"/>
    <property type="evidence" value="ECO:0007669"/>
    <property type="project" value="UniProtKB-UniRule"/>
</dbReference>
<feature type="binding site" evidence="4">
    <location>
        <position position="97"/>
    </location>
    <ligand>
        <name>S-adenosyl-L-methionine</name>
        <dbReference type="ChEBI" id="CHEBI:59789"/>
    </ligand>
</feature>
<organism evidence="6 7">
    <name type="scientific">Mangrovibacillus cuniculi</name>
    <dbReference type="NCBI Taxonomy" id="2593652"/>
    <lineage>
        <taxon>Bacteria</taxon>
        <taxon>Bacillati</taxon>
        <taxon>Bacillota</taxon>
        <taxon>Bacilli</taxon>
        <taxon>Bacillales</taxon>
        <taxon>Bacillaceae</taxon>
        <taxon>Mangrovibacillus</taxon>
    </lineage>
</organism>
<proteinExistence type="inferred from homology"/>
<dbReference type="KEGG" id="mcui:G8O30_08400"/>
<keyword evidence="3 4" id="KW-0949">S-adenosyl-L-methionine</keyword>
<dbReference type="GO" id="GO:0032259">
    <property type="term" value="P:methylation"/>
    <property type="evidence" value="ECO:0007669"/>
    <property type="project" value="UniProtKB-KW"/>
</dbReference>
<evidence type="ECO:0000256" key="3">
    <source>
        <dbReference type="ARBA" id="ARBA00022691"/>
    </source>
</evidence>
<dbReference type="InterPro" id="IPR023553">
    <property type="entry name" value="Uncharacterised_MeTfrase_YrrT"/>
</dbReference>
<evidence type="ECO:0000256" key="4">
    <source>
        <dbReference type="HAMAP-Rule" id="MF_02100"/>
    </source>
</evidence>
<dbReference type="Proteomes" id="UP000593626">
    <property type="component" value="Chromosome"/>
</dbReference>
<evidence type="ECO:0000313" key="6">
    <source>
        <dbReference type="EMBL" id="QPC46981.1"/>
    </source>
</evidence>
<dbReference type="EMBL" id="CP049742">
    <property type="protein sequence ID" value="QPC46981.1"/>
    <property type="molecule type" value="Genomic_DNA"/>
</dbReference>
<keyword evidence="7" id="KW-1185">Reference proteome</keyword>
<dbReference type="HAMAP" id="MF_02100">
    <property type="entry name" value="Methyltr_YrrT"/>
    <property type="match status" value="1"/>
</dbReference>
<reference evidence="6 7" key="1">
    <citation type="submission" date="2019-07" db="EMBL/GenBank/DDBJ databases">
        <title>Genome sequence of 2 isolates from Red Sea Mangroves.</title>
        <authorList>
            <person name="Sefrji F."/>
            <person name="Michoud G."/>
            <person name="Merlino G."/>
            <person name="Daffonchio D."/>
        </authorList>
    </citation>
    <scope>NUCLEOTIDE SEQUENCE [LARGE SCALE GENOMIC DNA]</scope>
    <source>
        <strain evidence="6 7">R1DC41</strain>
    </source>
</reference>
<sequence length="212" mass="24361">MGREFLDLFTEWADTYDETVQGHDKEYEEVFRDYETILETVAKCSNGTVLEFGTGTGNLSLKLLKYADQVIGVEPSPEMRAIAQKKLGKFVEMVDGDFLHFSVQEKVNTIVSTYAFHHLTDDEKLQAFDRYSNILGKGDKIVFADTMYESKETFAHAIQEAKDKGYHNLATDLEREYYTTIPFLQSALVARGFDVHFTQMNDFVWLMEATKK</sequence>
<dbReference type="Pfam" id="PF13649">
    <property type="entry name" value="Methyltransf_25"/>
    <property type="match status" value="1"/>
</dbReference>
<accession>A0A7S8CBL8</accession>
<dbReference type="PANTHER" id="PTHR43861:SF1">
    <property type="entry name" value="TRANS-ACONITATE 2-METHYLTRANSFERASE"/>
    <property type="match status" value="1"/>
</dbReference>
<feature type="binding site" evidence="4">
    <location>
        <position position="53"/>
    </location>
    <ligand>
        <name>S-adenosyl-L-methionine</name>
        <dbReference type="ChEBI" id="CHEBI:59789"/>
    </ligand>
</feature>
<comment type="function">
    <text evidence="4">Could be a S-adenosyl-L-methionine-dependent methyltransferase.</text>
</comment>
<dbReference type="EC" id="2.1.1.-" evidence="4"/>
<dbReference type="SUPFAM" id="SSF53335">
    <property type="entry name" value="S-adenosyl-L-methionine-dependent methyltransferases"/>
    <property type="match status" value="1"/>
</dbReference>
<protein>
    <recommendedName>
        <fullName evidence="4">Uncharacterized methyltransferase G8O30_08400</fullName>
        <ecNumber evidence="4">2.1.1.-</ecNumber>
    </recommendedName>
</protein>
<comment type="similarity">
    <text evidence="4">Belongs to the methyltransferase superfamily. YrrT family.</text>
</comment>
<evidence type="ECO:0000256" key="1">
    <source>
        <dbReference type="ARBA" id="ARBA00022603"/>
    </source>
</evidence>
<dbReference type="CDD" id="cd02440">
    <property type="entry name" value="AdoMet_MTases"/>
    <property type="match status" value="1"/>
</dbReference>
<evidence type="ECO:0000256" key="2">
    <source>
        <dbReference type="ARBA" id="ARBA00022679"/>
    </source>
</evidence>
<dbReference type="InterPro" id="IPR041698">
    <property type="entry name" value="Methyltransf_25"/>
</dbReference>
<evidence type="ECO:0000259" key="5">
    <source>
        <dbReference type="Pfam" id="PF13649"/>
    </source>
</evidence>
<dbReference type="PANTHER" id="PTHR43861">
    <property type="entry name" value="TRANS-ACONITATE 2-METHYLTRANSFERASE-RELATED"/>
    <property type="match status" value="1"/>
</dbReference>
<gene>
    <name evidence="6" type="ORF">G8O30_08400</name>
</gene>
<keyword evidence="2 4" id="KW-0808">Transferase</keyword>
<dbReference type="RefSeq" id="WP_239671649.1">
    <property type="nucleotide sequence ID" value="NZ_CP049742.1"/>
</dbReference>
<dbReference type="Gene3D" id="3.40.50.150">
    <property type="entry name" value="Vaccinia Virus protein VP39"/>
    <property type="match status" value="1"/>
</dbReference>
<evidence type="ECO:0000313" key="7">
    <source>
        <dbReference type="Proteomes" id="UP000593626"/>
    </source>
</evidence>